<dbReference type="OrthoDB" id="408728at2759"/>
<feature type="region of interest" description="Disordered" evidence="8">
    <location>
        <begin position="137"/>
        <end position="169"/>
    </location>
</feature>
<organism evidence="9 10">
    <name type="scientific">Aspergillus ochraceoroseus</name>
    <dbReference type="NCBI Taxonomy" id="138278"/>
    <lineage>
        <taxon>Eukaryota</taxon>
        <taxon>Fungi</taxon>
        <taxon>Dikarya</taxon>
        <taxon>Ascomycota</taxon>
        <taxon>Pezizomycotina</taxon>
        <taxon>Eurotiomycetes</taxon>
        <taxon>Eurotiomycetidae</taxon>
        <taxon>Eurotiales</taxon>
        <taxon>Aspergillaceae</taxon>
        <taxon>Aspergillus</taxon>
        <taxon>Aspergillus subgen. Nidulantes</taxon>
    </lineage>
</organism>
<accession>A0A0F8U631</accession>
<proteinExistence type="inferred from homology"/>
<keyword evidence="2" id="KW-0507">mRNA processing</keyword>
<dbReference type="SMART" id="SM00320">
    <property type="entry name" value="WD40"/>
    <property type="match status" value="7"/>
</dbReference>
<evidence type="ECO:0000256" key="4">
    <source>
        <dbReference type="ARBA" id="ARBA00023187"/>
    </source>
</evidence>
<dbReference type="GO" id="GO:0032797">
    <property type="term" value="C:SMN complex"/>
    <property type="evidence" value="ECO:0007669"/>
    <property type="project" value="TreeGrafter"/>
</dbReference>
<protein>
    <recommendedName>
        <fullName evidence="6">Serine-threonine kinase receptor-associated protein</fullName>
    </recommendedName>
</protein>
<dbReference type="PROSITE" id="PS50082">
    <property type="entry name" value="WD_REPEATS_2"/>
    <property type="match status" value="3"/>
</dbReference>
<feature type="repeat" description="WD" evidence="7">
    <location>
        <begin position="59"/>
        <end position="100"/>
    </location>
</feature>
<dbReference type="PANTHER" id="PTHR19877">
    <property type="entry name" value="EUKARYOTIC TRANSLATION INITIATION FACTOR 3 SUBUNIT I"/>
    <property type="match status" value="1"/>
</dbReference>
<evidence type="ECO:0000256" key="6">
    <source>
        <dbReference type="ARBA" id="ARBA00040390"/>
    </source>
</evidence>
<dbReference type="InterPro" id="IPR001680">
    <property type="entry name" value="WD40_rpt"/>
</dbReference>
<comment type="caution">
    <text evidence="9">The sequence shown here is derived from an EMBL/GenBank/DDBJ whole genome shotgun (WGS) entry which is preliminary data.</text>
</comment>
<evidence type="ECO:0000256" key="7">
    <source>
        <dbReference type="PROSITE-ProRule" id="PRU00221"/>
    </source>
</evidence>
<dbReference type="PROSITE" id="PS00678">
    <property type="entry name" value="WD_REPEATS_1"/>
    <property type="match status" value="1"/>
</dbReference>
<evidence type="ECO:0000256" key="5">
    <source>
        <dbReference type="ARBA" id="ARBA00038394"/>
    </source>
</evidence>
<dbReference type="InterPro" id="IPR015943">
    <property type="entry name" value="WD40/YVTN_repeat-like_dom_sf"/>
</dbReference>
<reference evidence="9 10" key="1">
    <citation type="submission" date="2015-02" db="EMBL/GenBank/DDBJ databases">
        <title>Draft Genome Sequences of Two Closely-Related Aflatoxigenic Aspergillus Species Obtained from the Cote d'Ivoire.</title>
        <authorList>
            <person name="Moore G.G."/>
            <person name="Beltz S.B."/>
            <person name="Mack B.M."/>
        </authorList>
    </citation>
    <scope>NUCLEOTIDE SEQUENCE [LARGE SCALE GENOMIC DNA]</scope>
    <source>
        <strain evidence="9 10">SRRC1432</strain>
    </source>
</reference>
<evidence type="ECO:0000256" key="8">
    <source>
        <dbReference type="SAM" id="MobiDB-lite"/>
    </source>
</evidence>
<dbReference type="GO" id="GO:0003723">
    <property type="term" value="F:RNA binding"/>
    <property type="evidence" value="ECO:0007669"/>
    <property type="project" value="TreeGrafter"/>
</dbReference>
<dbReference type="InterPro" id="IPR019775">
    <property type="entry name" value="WD40_repeat_CS"/>
</dbReference>
<name>A0A0F8U631_9EURO</name>
<feature type="repeat" description="WD" evidence="7">
    <location>
        <begin position="304"/>
        <end position="336"/>
    </location>
</feature>
<feature type="repeat" description="WD" evidence="7">
    <location>
        <begin position="176"/>
        <end position="214"/>
    </location>
</feature>
<dbReference type="Proteomes" id="UP000034947">
    <property type="component" value="Unassembled WGS sequence"/>
</dbReference>
<keyword evidence="1 7" id="KW-0853">WD repeat</keyword>
<evidence type="ECO:0000256" key="2">
    <source>
        <dbReference type="ARBA" id="ARBA00022664"/>
    </source>
</evidence>
<evidence type="ECO:0000313" key="10">
    <source>
        <dbReference type="Proteomes" id="UP000034947"/>
    </source>
</evidence>
<dbReference type="EMBL" id="JYKN01002817">
    <property type="protein sequence ID" value="KKK15068.1"/>
    <property type="molecule type" value="Genomic_DNA"/>
</dbReference>
<feature type="compositionally biased region" description="Low complexity" evidence="8">
    <location>
        <begin position="144"/>
        <end position="155"/>
    </location>
</feature>
<dbReference type="SUPFAM" id="SSF50978">
    <property type="entry name" value="WD40 repeat-like"/>
    <property type="match status" value="1"/>
</dbReference>
<evidence type="ECO:0000313" key="9">
    <source>
        <dbReference type="EMBL" id="KKK15068.1"/>
    </source>
</evidence>
<dbReference type="PANTHER" id="PTHR19877:SF13">
    <property type="entry name" value="SERINE-THREONINE KINASE RECEPTOR-ASSOCIATED PROTEIN"/>
    <property type="match status" value="1"/>
</dbReference>
<sequence length="346" mass="37621">MASDIPKVVPLTCHGHSRPVPHISFSSTVEDDQYYLVSACKDNNPMLRDGITGDWIGTFLGHKGAVWQARLSTDANIAATAAADFSAKVWDTHTGECLHTLQHSHICRAVAFPLQPSPQVLATGGFEKKLRIFDLTRSGGGGSSSTSSSPTFPSSNATENGSPAPVTSYEIGPGVHGGTIKSIVWNRDYNILTTAAEDRKIRWWDLRSRHPVVEYVVEGNIGSCELNTLAVRPNDPGILTVAAGKSVYLFDGLSPGRLLKKIDFRYEVASAAVNNDTARLVTGSADDTWARVYDLHTDEELEVQKGHHGPIWSVSFSPDGKLYGTGSEDGTIKLWKACREPYGLWR</sequence>
<keyword evidence="3" id="KW-0677">Repeat</keyword>
<keyword evidence="10" id="KW-1185">Reference proteome</keyword>
<dbReference type="InterPro" id="IPR036322">
    <property type="entry name" value="WD40_repeat_dom_sf"/>
</dbReference>
<evidence type="ECO:0000256" key="1">
    <source>
        <dbReference type="ARBA" id="ARBA00022574"/>
    </source>
</evidence>
<evidence type="ECO:0000256" key="3">
    <source>
        <dbReference type="ARBA" id="ARBA00022737"/>
    </source>
</evidence>
<gene>
    <name evidence="9" type="ORF">AOCH_002712</name>
</gene>
<dbReference type="VEuPathDB" id="FungiDB:P175DRAFT_0502005"/>
<comment type="similarity">
    <text evidence="5">Belongs to the WD repeat STRAP family.</text>
</comment>
<dbReference type="Gene3D" id="2.130.10.10">
    <property type="entry name" value="YVTN repeat-like/Quinoprotein amine dehydrogenase"/>
    <property type="match status" value="1"/>
</dbReference>
<dbReference type="GO" id="GO:0000387">
    <property type="term" value="P:spliceosomal snRNP assembly"/>
    <property type="evidence" value="ECO:0007669"/>
    <property type="project" value="TreeGrafter"/>
</dbReference>
<dbReference type="PROSITE" id="PS50294">
    <property type="entry name" value="WD_REPEATS_REGION"/>
    <property type="match status" value="3"/>
</dbReference>
<dbReference type="AlphaFoldDB" id="A0A0F8U631"/>
<dbReference type="Pfam" id="PF00400">
    <property type="entry name" value="WD40"/>
    <property type="match status" value="4"/>
</dbReference>
<keyword evidence="4" id="KW-0508">mRNA splicing</keyword>